<keyword evidence="5 10" id="KW-0547">Nucleotide-binding</keyword>
<comment type="similarity">
    <text evidence="1 10">Belongs to the GHMP kinase family. IspE subfamily.</text>
</comment>
<reference evidence="13 14" key="1">
    <citation type="submission" date="2015-02" db="EMBL/GenBank/DDBJ databases">
        <title>Genome Sequencing of Rickettsiales.</title>
        <authorList>
            <person name="Daugherty S.C."/>
            <person name="Su Q."/>
            <person name="Abolude K."/>
            <person name="Beier-Sexton M."/>
            <person name="Carlyon J.A."/>
            <person name="Carter R."/>
            <person name="Day N.P."/>
            <person name="Dumler S.J."/>
            <person name="Dyachenko V."/>
            <person name="Godinez A."/>
            <person name="Kurtti T.J."/>
            <person name="Lichay M."/>
            <person name="Mullins K.E."/>
            <person name="Ott S."/>
            <person name="Pappas-Brown V."/>
            <person name="Paris D.H."/>
            <person name="Patel P."/>
            <person name="Richards A.L."/>
            <person name="Sadzewicz L."/>
            <person name="Sears K."/>
            <person name="Seidman D."/>
            <person name="Sengamalay N."/>
            <person name="Stenos J."/>
            <person name="Tallon L.J."/>
            <person name="Vincent G."/>
            <person name="Fraser C.M."/>
            <person name="Munderloh U."/>
            <person name="Dunning-Hotopp J.C."/>
        </authorList>
    </citation>
    <scope>NUCLEOTIDE SEQUENCE [LARGE SCALE GENOMIC DNA]</scope>
    <source>
        <strain evidence="13 14">RAC413</strain>
    </source>
</reference>
<evidence type="ECO:0000256" key="6">
    <source>
        <dbReference type="ARBA" id="ARBA00022777"/>
    </source>
</evidence>
<dbReference type="GO" id="GO:0019288">
    <property type="term" value="P:isopentenyl diphosphate biosynthetic process, methylerythritol 4-phosphate pathway"/>
    <property type="evidence" value="ECO:0007669"/>
    <property type="project" value="UniProtKB-UniRule"/>
</dbReference>
<dbReference type="InterPro" id="IPR006204">
    <property type="entry name" value="GHMP_kinase_N_dom"/>
</dbReference>
<dbReference type="SUPFAM" id="SSF54211">
    <property type="entry name" value="Ribosomal protein S5 domain 2-like"/>
    <property type="match status" value="1"/>
</dbReference>
<comment type="caution">
    <text evidence="13">The sequence shown here is derived from an EMBL/GenBank/DDBJ whole genome shotgun (WGS) entry which is preliminary data.</text>
</comment>
<evidence type="ECO:0000256" key="4">
    <source>
        <dbReference type="ARBA" id="ARBA00022679"/>
    </source>
</evidence>
<dbReference type="PATRIC" id="fig|1359163.3.peg.87"/>
<dbReference type="InterPro" id="IPR014721">
    <property type="entry name" value="Ribsml_uS5_D2-typ_fold_subgr"/>
</dbReference>
<keyword evidence="6 10" id="KW-0418">Kinase</keyword>
<dbReference type="RefSeq" id="WP_045808595.1">
    <property type="nucleotide sequence ID" value="NZ_LANX01000001.1"/>
</dbReference>
<dbReference type="HAMAP" id="MF_00061">
    <property type="entry name" value="IspE"/>
    <property type="match status" value="1"/>
</dbReference>
<dbReference type="Pfam" id="PF00288">
    <property type="entry name" value="GHMP_kinases_N"/>
    <property type="match status" value="1"/>
</dbReference>
<keyword evidence="7 10" id="KW-0067">ATP-binding</keyword>
<evidence type="ECO:0000256" key="8">
    <source>
        <dbReference type="ARBA" id="ARBA00023229"/>
    </source>
</evidence>
<evidence type="ECO:0000256" key="3">
    <source>
        <dbReference type="ARBA" id="ARBA00017473"/>
    </source>
</evidence>
<sequence length="282" mass="31449">MSKFLIKAPAKINLFLHIIGKQDDYHLLESLFVFVKIYDLLEIELGTHKKGVYFSKFARVSRYNNTVQKAIDYLVKASCNVNVHVNILKNILISAGLAGGSADAAAIIRLLGKLWNIDISTLKDIALNIGTDVCACLESKTSFVTGIGENVLPLPDLCLPKYIILVTPKGKALSSKKVYHAYQQLNFSESMANNLPTDQKGWMDLIYTSRNDLTSTALQFVPDITEMLLALEKNSGCLVSRMTGSGSTCFGLFEDVHKAKCAEKNLQLKYPEWWIYNTEIIM</sequence>
<dbReference type="PIRSF" id="PIRSF010376">
    <property type="entry name" value="IspE"/>
    <property type="match status" value="1"/>
</dbReference>
<dbReference type="Gene3D" id="3.30.70.890">
    <property type="entry name" value="GHMP kinase, C-terminal domain"/>
    <property type="match status" value="1"/>
</dbReference>
<dbReference type="Gene3D" id="3.30.230.10">
    <property type="match status" value="1"/>
</dbReference>
<dbReference type="GO" id="GO:0050515">
    <property type="term" value="F:4-(cytidine 5'-diphospho)-2-C-methyl-D-erythritol kinase activity"/>
    <property type="evidence" value="ECO:0007669"/>
    <property type="project" value="UniProtKB-UniRule"/>
</dbReference>
<dbReference type="Pfam" id="PF08544">
    <property type="entry name" value="GHMP_kinases_C"/>
    <property type="match status" value="1"/>
</dbReference>
<feature type="domain" description="GHMP kinase N-terminal" evidence="11">
    <location>
        <begin position="65"/>
        <end position="137"/>
    </location>
</feature>
<feature type="active site" evidence="10">
    <location>
        <position position="11"/>
    </location>
</feature>
<evidence type="ECO:0000256" key="5">
    <source>
        <dbReference type="ARBA" id="ARBA00022741"/>
    </source>
</evidence>
<dbReference type="InterPro" id="IPR013750">
    <property type="entry name" value="GHMP_kinase_C_dom"/>
</dbReference>
<dbReference type="OrthoDB" id="9809438at2"/>
<feature type="domain" description="GHMP kinase C-terminal" evidence="12">
    <location>
        <begin position="213"/>
        <end position="262"/>
    </location>
</feature>
<comment type="catalytic activity">
    <reaction evidence="10">
        <text>4-CDP-2-C-methyl-D-erythritol + ATP = 4-CDP-2-C-methyl-D-erythritol 2-phosphate + ADP + H(+)</text>
        <dbReference type="Rhea" id="RHEA:18437"/>
        <dbReference type="ChEBI" id="CHEBI:15378"/>
        <dbReference type="ChEBI" id="CHEBI:30616"/>
        <dbReference type="ChEBI" id="CHEBI:57823"/>
        <dbReference type="ChEBI" id="CHEBI:57919"/>
        <dbReference type="ChEBI" id="CHEBI:456216"/>
        <dbReference type="EC" id="2.7.1.148"/>
    </reaction>
</comment>
<dbReference type="InterPro" id="IPR036554">
    <property type="entry name" value="GHMP_kinase_C_sf"/>
</dbReference>
<dbReference type="EC" id="2.7.1.148" evidence="2 10"/>
<keyword evidence="14" id="KW-1185">Reference proteome</keyword>
<comment type="function">
    <text evidence="10">Catalyzes the phosphorylation of the position 2 hydroxy group of 4-diphosphocytidyl-2C-methyl-D-erythritol.</text>
</comment>
<dbReference type="NCBIfam" id="TIGR00154">
    <property type="entry name" value="ispE"/>
    <property type="match status" value="1"/>
</dbReference>
<evidence type="ECO:0000313" key="13">
    <source>
        <dbReference type="EMBL" id="KJV68728.1"/>
    </source>
</evidence>
<dbReference type="GO" id="GO:0005524">
    <property type="term" value="F:ATP binding"/>
    <property type="evidence" value="ECO:0007669"/>
    <property type="project" value="UniProtKB-UniRule"/>
</dbReference>
<dbReference type="NCBIfam" id="NF011202">
    <property type="entry name" value="PRK14608.1"/>
    <property type="match status" value="1"/>
</dbReference>
<dbReference type="InterPro" id="IPR004424">
    <property type="entry name" value="IspE"/>
</dbReference>
<name>A0A0F3NKZ5_9RICK</name>
<dbReference type="AlphaFoldDB" id="A0A0F3NKZ5"/>
<dbReference type="SUPFAM" id="SSF55060">
    <property type="entry name" value="GHMP Kinase, C-terminal domain"/>
    <property type="match status" value="1"/>
</dbReference>
<proteinExistence type="inferred from homology"/>
<dbReference type="UniPathway" id="UPA00056">
    <property type="reaction ID" value="UER00094"/>
</dbReference>
<evidence type="ECO:0000256" key="10">
    <source>
        <dbReference type="HAMAP-Rule" id="MF_00061"/>
    </source>
</evidence>
<keyword evidence="4 10" id="KW-0808">Transferase</keyword>
<feature type="active site" evidence="10">
    <location>
        <position position="132"/>
    </location>
</feature>
<evidence type="ECO:0000256" key="1">
    <source>
        <dbReference type="ARBA" id="ARBA00009684"/>
    </source>
</evidence>
<evidence type="ECO:0000313" key="14">
    <source>
        <dbReference type="Proteomes" id="UP000033562"/>
    </source>
</evidence>
<comment type="pathway">
    <text evidence="10">Isoprenoid biosynthesis; isopentenyl diphosphate biosynthesis via DXP pathway; isopentenyl diphosphate from 1-deoxy-D-xylulose 5-phosphate: step 3/6.</text>
</comment>
<dbReference type="PANTHER" id="PTHR43527:SF2">
    <property type="entry name" value="4-DIPHOSPHOCYTIDYL-2-C-METHYL-D-ERYTHRITOL KINASE, CHLOROPLASTIC"/>
    <property type="match status" value="1"/>
</dbReference>
<accession>A0A0F3NKZ5</accession>
<dbReference type="PANTHER" id="PTHR43527">
    <property type="entry name" value="4-DIPHOSPHOCYTIDYL-2-C-METHYL-D-ERYTHRITOL KINASE, CHLOROPLASTIC"/>
    <property type="match status" value="1"/>
</dbReference>
<gene>
    <name evidence="10 13" type="primary">ispE</name>
    <name evidence="13" type="ORF">NLO413_0089</name>
</gene>
<evidence type="ECO:0000256" key="7">
    <source>
        <dbReference type="ARBA" id="ARBA00022840"/>
    </source>
</evidence>
<evidence type="ECO:0000256" key="9">
    <source>
        <dbReference type="ARBA" id="ARBA00032554"/>
    </source>
</evidence>
<evidence type="ECO:0000259" key="11">
    <source>
        <dbReference type="Pfam" id="PF00288"/>
    </source>
</evidence>
<evidence type="ECO:0000256" key="2">
    <source>
        <dbReference type="ARBA" id="ARBA00012052"/>
    </source>
</evidence>
<organism evidence="13 14">
    <name type="scientific">Candidatus Neoehrlichia procyonis str. RAC413</name>
    <dbReference type="NCBI Taxonomy" id="1359163"/>
    <lineage>
        <taxon>Bacteria</taxon>
        <taxon>Pseudomonadati</taxon>
        <taxon>Pseudomonadota</taxon>
        <taxon>Alphaproteobacteria</taxon>
        <taxon>Rickettsiales</taxon>
        <taxon>Anaplasmataceae</taxon>
        <taxon>Candidatus Neoehrlichia</taxon>
    </lineage>
</organism>
<dbReference type="InterPro" id="IPR020568">
    <property type="entry name" value="Ribosomal_Su5_D2-typ_SF"/>
</dbReference>
<feature type="binding site" evidence="10">
    <location>
        <begin position="92"/>
        <end position="102"/>
    </location>
    <ligand>
        <name>ATP</name>
        <dbReference type="ChEBI" id="CHEBI:30616"/>
    </ligand>
</feature>
<dbReference type="GO" id="GO:0016114">
    <property type="term" value="P:terpenoid biosynthetic process"/>
    <property type="evidence" value="ECO:0007669"/>
    <property type="project" value="UniProtKB-UniRule"/>
</dbReference>
<dbReference type="STRING" id="1359163.NLO413_0089"/>
<dbReference type="Proteomes" id="UP000033562">
    <property type="component" value="Unassembled WGS sequence"/>
</dbReference>
<dbReference type="EMBL" id="LANX01000001">
    <property type="protein sequence ID" value="KJV68728.1"/>
    <property type="molecule type" value="Genomic_DNA"/>
</dbReference>
<evidence type="ECO:0000259" key="12">
    <source>
        <dbReference type="Pfam" id="PF08544"/>
    </source>
</evidence>
<keyword evidence="8 10" id="KW-0414">Isoprene biosynthesis</keyword>
<protein>
    <recommendedName>
        <fullName evidence="3 10">4-diphosphocytidyl-2-C-methyl-D-erythritol kinase</fullName>
        <shortName evidence="10">CMK</shortName>
        <ecNumber evidence="2 10">2.7.1.148</ecNumber>
    </recommendedName>
    <alternativeName>
        <fullName evidence="9 10">4-(cytidine-5'-diphospho)-2-C-methyl-D-erythritol kinase</fullName>
    </alternativeName>
</protein>